<dbReference type="InterPro" id="IPR029787">
    <property type="entry name" value="Nucleotide_cyclase"/>
</dbReference>
<dbReference type="InterPro" id="IPR000014">
    <property type="entry name" value="PAS"/>
</dbReference>
<dbReference type="NCBIfam" id="TIGR00254">
    <property type="entry name" value="GGDEF"/>
    <property type="match status" value="1"/>
</dbReference>
<dbReference type="SMART" id="SM00267">
    <property type="entry name" value="GGDEF"/>
    <property type="match status" value="1"/>
</dbReference>
<dbReference type="NCBIfam" id="TIGR00229">
    <property type="entry name" value="sensory_box"/>
    <property type="match status" value="1"/>
</dbReference>
<dbReference type="CDD" id="cd00130">
    <property type="entry name" value="PAS"/>
    <property type="match status" value="1"/>
</dbReference>
<dbReference type="InterPro" id="IPR035965">
    <property type="entry name" value="PAS-like_dom_sf"/>
</dbReference>
<dbReference type="Gene3D" id="3.30.450.20">
    <property type="entry name" value="PAS domain"/>
    <property type="match status" value="1"/>
</dbReference>
<accession>A0A917X6H4</accession>
<protein>
    <recommendedName>
        <fullName evidence="7">Diguanylate cyclase</fullName>
    </recommendedName>
</protein>
<dbReference type="PROSITE" id="PS50887">
    <property type="entry name" value="GGDEF"/>
    <property type="match status" value="1"/>
</dbReference>
<dbReference type="CDD" id="cd01949">
    <property type="entry name" value="GGDEF"/>
    <property type="match status" value="1"/>
</dbReference>
<evidence type="ECO:0000259" key="2">
    <source>
        <dbReference type="PROSITE" id="PS50112"/>
    </source>
</evidence>
<reference evidence="5" key="1">
    <citation type="journal article" date="2014" name="Int. J. Syst. Evol. Microbiol.">
        <title>Complete genome sequence of Corynebacterium casei LMG S-19264T (=DSM 44701T), isolated from a smear-ripened cheese.</title>
        <authorList>
            <consortium name="US DOE Joint Genome Institute (JGI-PGF)"/>
            <person name="Walter F."/>
            <person name="Albersmeier A."/>
            <person name="Kalinowski J."/>
            <person name="Ruckert C."/>
        </authorList>
    </citation>
    <scope>NUCLEOTIDE SEQUENCE</scope>
    <source>
        <strain evidence="5">JCM 19831</strain>
    </source>
</reference>
<dbReference type="EMBL" id="BMPI01000069">
    <property type="protein sequence ID" value="GGM74845.1"/>
    <property type="molecule type" value="Genomic_DNA"/>
</dbReference>
<dbReference type="PROSITE" id="PS50113">
    <property type="entry name" value="PAC"/>
    <property type="match status" value="1"/>
</dbReference>
<evidence type="ECO:0000256" key="1">
    <source>
        <dbReference type="SAM" id="Phobius"/>
    </source>
</evidence>
<evidence type="ECO:0000313" key="6">
    <source>
        <dbReference type="Proteomes" id="UP000642070"/>
    </source>
</evidence>
<dbReference type="Gene3D" id="3.30.70.270">
    <property type="match status" value="1"/>
</dbReference>
<keyword evidence="6" id="KW-1185">Reference proteome</keyword>
<dbReference type="SUPFAM" id="SSF55785">
    <property type="entry name" value="PYP-like sensor domain (PAS domain)"/>
    <property type="match status" value="1"/>
</dbReference>
<sequence>MRLRSWLVVGIGATLLLAIGAVGISVNRSALRAAETVHRADTLALAGNNGGLAEQLLWVSAKELGDFVAGHPLALTADDPGDREALVEYADKSTFFQYGLVLTDLTGNPLNSTRTRNFFPDMEGVGYKPVISALALGRPGFSSIMNIKNTFVQAVAVPIVVAGQPVALLYGYIPVAQSQLQEYLVKLSDKAHTSMLVDSAGTVGASSVPEEVGTLVDSAIIEQLDSQESVFVNYREASGRTMIAVVKGGLPGGWAYVRTQSRATFDGPVRNRSLTINVMLLTMLLVGVGGLAVLGYRSQLVRRRAEERFSALVEHAPDVVTVLDAEGRVVYSSPSGMRILGFGAVGSSVFDILHEDDRPHVRERFAALVAEKGALERMQVRVLQAGGTHRWFDFTASNQLHNAALDGVVINARDITDSREMQDRLAHDAHHDPLTGLPNRRRLHERLAASLEASPVGVLFVDLDGFKPVNDELGHEAGDELLRQVGARLSSCLRPADVLARVGGDEFVLLLPGVGPSDDASGLAARLRALIGEPFEIFGHEVGIGASIGLHLAAPGEHPDQVIRTADQAMYAVKHGPSRPGRHRA</sequence>
<dbReference type="AlphaFoldDB" id="A0A917X6H4"/>
<dbReference type="PROSITE" id="PS50112">
    <property type="entry name" value="PAS"/>
    <property type="match status" value="1"/>
</dbReference>
<dbReference type="InterPro" id="IPR043128">
    <property type="entry name" value="Rev_trsase/Diguanyl_cyclase"/>
</dbReference>
<dbReference type="PANTHER" id="PTHR44757:SF2">
    <property type="entry name" value="BIOFILM ARCHITECTURE MAINTENANCE PROTEIN MBAA"/>
    <property type="match status" value="1"/>
</dbReference>
<feature type="transmembrane region" description="Helical" evidence="1">
    <location>
        <begin position="274"/>
        <end position="296"/>
    </location>
</feature>
<dbReference type="SMART" id="SM00091">
    <property type="entry name" value="PAS"/>
    <property type="match status" value="1"/>
</dbReference>
<dbReference type="InterPro" id="IPR000700">
    <property type="entry name" value="PAS-assoc_C"/>
</dbReference>
<evidence type="ECO:0000259" key="4">
    <source>
        <dbReference type="PROSITE" id="PS50887"/>
    </source>
</evidence>
<keyword evidence="1" id="KW-0472">Membrane</keyword>
<proteinExistence type="predicted"/>
<dbReference type="SUPFAM" id="SSF55073">
    <property type="entry name" value="Nucleotide cyclase"/>
    <property type="match status" value="1"/>
</dbReference>
<dbReference type="Pfam" id="PF00990">
    <property type="entry name" value="GGDEF"/>
    <property type="match status" value="1"/>
</dbReference>
<feature type="domain" description="GGDEF" evidence="4">
    <location>
        <begin position="454"/>
        <end position="585"/>
    </location>
</feature>
<organism evidence="5 6">
    <name type="scientific">Dactylosporangium sucinum</name>
    <dbReference type="NCBI Taxonomy" id="1424081"/>
    <lineage>
        <taxon>Bacteria</taxon>
        <taxon>Bacillati</taxon>
        <taxon>Actinomycetota</taxon>
        <taxon>Actinomycetes</taxon>
        <taxon>Micromonosporales</taxon>
        <taxon>Micromonosporaceae</taxon>
        <taxon>Dactylosporangium</taxon>
    </lineage>
</organism>
<evidence type="ECO:0000313" key="5">
    <source>
        <dbReference type="EMBL" id="GGM74845.1"/>
    </source>
</evidence>
<comment type="caution">
    <text evidence="5">The sequence shown here is derived from an EMBL/GenBank/DDBJ whole genome shotgun (WGS) entry which is preliminary data.</text>
</comment>
<keyword evidence="1" id="KW-0812">Transmembrane</keyword>
<dbReference type="InterPro" id="IPR013656">
    <property type="entry name" value="PAS_4"/>
</dbReference>
<dbReference type="InterPro" id="IPR000160">
    <property type="entry name" value="GGDEF_dom"/>
</dbReference>
<keyword evidence="1" id="KW-1133">Transmembrane helix</keyword>
<dbReference type="PANTHER" id="PTHR44757">
    <property type="entry name" value="DIGUANYLATE CYCLASE DGCP"/>
    <property type="match status" value="1"/>
</dbReference>
<gene>
    <name evidence="5" type="ORF">GCM10007977_090520</name>
</gene>
<feature type="domain" description="PAC" evidence="3">
    <location>
        <begin position="376"/>
        <end position="427"/>
    </location>
</feature>
<dbReference type="Pfam" id="PF08448">
    <property type="entry name" value="PAS_4"/>
    <property type="match status" value="1"/>
</dbReference>
<dbReference type="RefSeq" id="WP_190256265.1">
    <property type="nucleotide sequence ID" value="NZ_BMPI01000069.1"/>
</dbReference>
<evidence type="ECO:0008006" key="7">
    <source>
        <dbReference type="Google" id="ProtNLM"/>
    </source>
</evidence>
<reference evidence="5" key="2">
    <citation type="submission" date="2020-09" db="EMBL/GenBank/DDBJ databases">
        <authorList>
            <person name="Sun Q."/>
            <person name="Ohkuma M."/>
        </authorList>
    </citation>
    <scope>NUCLEOTIDE SEQUENCE</scope>
    <source>
        <strain evidence="5">JCM 19831</strain>
    </source>
</reference>
<dbReference type="Proteomes" id="UP000642070">
    <property type="component" value="Unassembled WGS sequence"/>
</dbReference>
<name>A0A917X6H4_9ACTN</name>
<dbReference type="InterPro" id="IPR052155">
    <property type="entry name" value="Biofilm_reg_signaling"/>
</dbReference>
<evidence type="ECO:0000259" key="3">
    <source>
        <dbReference type="PROSITE" id="PS50113"/>
    </source>
</evidence>
<feature type="domain" description="PAS" evidence="2">
    <location>
        <begin position="305"/>
        <end position="342"/>
    </location>
</feature>